<proteinExistence type="predicted"/>
<dbReference type="InterPro" id="IPR005481">
    <property type="entry name" value="BC-like_N"/>
</dbReference>
<dbReference type="PANTHER" id="PTHR18866">
    <property type="entry name" value="CARBOXYLASE:PYRUVATE/ACETYL-COA/PROPIONYL-COA CARBOXYLASE"/>
    <property type="match status" value="1"/>
</dbReference>
<keyword evidence="2" id="KW-0547">Nucleotide-binding</keyword>
<evidence type="ECO:0000256" key="3">
    <source>
        <dbReference type="ARBA" id="ARBA00022840"/>
    </source>
</evidence>
<evidence type="ECO:0000256" key="1">
    <source>
        <dbReference type="ARBA" id="ARBA00022598"/>
    </source>
</evidence>
<dbReference type="InterPro" id="IPR005479">
    <property type="entry name" value="CPAse_ATP-bd"/>
</dbReference>
<dbReference type="PANTHER" id="PTHR18866:SF33">
    <property type="entry name" value="METHYLCROTONOYL-COA CARBOXYLASE SUBUNIT ALPHA, MITOCHONDRIAL-RELATED"/>
    <property type="match status" value="1"/>
</dbReference>
<reference evidence="7 8" key="1">
    <citation type="journal article" date="2012" name="Genome Biol.">
        <title>Genome and low-iron response of an oceanic diatom adapted to chronic iron limitation.</title>
        <authorList>
            <person name="Lommer M."/>
            <person name="Specht M."/>
            <person name="Roy A.S."/>
            <person name="Kraemer L."/>
            <person name="Andreson R."/>
            <person name="Gutowska M.A."/>
            <person name="Wolf J."/>
            <person name="Bergner S.V."/>
            <person name="Schilhabel M.B."/>
            <person name="Klostermeier U.C."/>
            <person name="Beiko R.G."/>
            <person name="Rosenstiel P."/>
            <person name="Hippler M."/>
            <person name="Laroche J."/>
        </authorList>
    </citation>
    <scope>NUCLEOTIDE SEQUENCE [LARGE SCALE GENOMIC DNA]</scope>
    <source>
        <strain evidence="7 8">CCMP1005</strain>
    </source>
</reference>
<name>K0R5L8_THAOC</name>
<dbReference type="GO" id="GO:0005524">
    <property type="term" value="F:ATP binding"/>
    <property type="evidence" value="ECO:0007669"/>
    <property type="project" value="UniProtKB-KW"/>
</dbReference>
<accession>K0R5L8</accession>
<keyword evidence="4" id="KW-0092">Biotin</keyword>
<feature type="region of interest" description="Disordered" evidence="5">
    <location>
        <begin position="75"/>
        <end position="95"/>
    </location>
</feature>
<dbReference type="SUPFAM" id="SSF56059">
    <property type="entry name" value="Glutathione synthetase ATP-binding domain-like"/>
    <property type="match status" value="1"/>
</dbReference>
<dbReference type="GO" id="GO:0004658">
    <property type="term" value="F:propionyl-CoA carboxylase activity"/>
    <property type="evidence" value="ECO:0007669"/>
    <property type="project" value="TreeGrafter"/>
</dbReference>
<evidence type="ECO:0000256" key="4">
    <source>
        <dbReference type="ARBA" id="ARBA00023267"/>
    </source>
</evidence>
<dbReference type="OrthoDB" id="196847at2759"/>
<protein>
    <recommendedName>
        <fullName evidence="6">Biotin carboxylation domain-containing protein</fullName>
    </recommendedName>
</protein>
<dbReference type="SUPFAM" id="SSF52440">
    <property type="entry name" value="PreATP-grasp domain"/>
    <property type="match status" value="1"/>
</dbReference>
<dbReference type="InterPro" id="IPR050856">
    <property type="entry name" value="Biotin_carboxylase_complex"/>
</dbReference>
<feature type="domain" description="Biotin carboxylation" evidence="6">
    <location>
        <begin position="1"/>
        <end position="165"/>
    </location>
</feature>
<evidence type="ECO:0000313" key="8">
    <source>
        <dbReference type="Proteomes" id="UP000266841"/>
    </source>
</evidence>
<comment type="caution">
    <text evidence="7">The sequence shown here is derived from an EMBL/GenBank/DDBJ whole genome shotgun (WGS) entry which is preliminary data.</text>
</comment>
<sequence>GVRTVAVYSTADARSPHVSAADEAVCVGPPASGSSYLDVGRVCRAAELTGADGVHPGYGFLSENADFARAVEGLDVTDPTDGDGDGGPRTAAKSGRKVRFVGPSSSAIAAMGDKIQSKLIAEAADVTTIPGHDGAVDSAEHAVEIARGIGYPVMIKASSGGGGRA</sequence>
<organism evidence="7 8">
    <name type="scientific">Thalassiosira oceanica</name>
    <name type="common">Marine diatom</name>
    <dbReference type="NCBI Taxonomy" id="159749"/>
    <lineage>
        <taxon>Eukaryota</taxon>
        <taxon>Sar</taxon>
        <taxon>Stramenopiles</taxon>
        <taxon>Ochrophyta</taxon>
        <taxon>Bacillariophyta</taxon>
        <taxon>Coscinodiscophyceae</taxon>
        <taxon>Thalassiosirophycidae</taxon>
        <taxon>Thalassiosirales</taxon>
        <taxon>Thalassiosiraceae</taxon>
        <taxon>Thalassiosira</taxon>
    </lineage>
</organism>
<keyword evidence="8" id="KW-1185">Reference proteome</keyword>
<dbReference type="Pfam" id="PF02786">
    <property type="entry name" value="CPSase_L_D2"/>
    <property type="match status" value="1"/>
</dbReference>
<dbReference type="eggNOG" id="KOG0238">
    <property type="taxonomic scope" value="Eukaryota"/>
</dbReference>
<dbReference type="PROSITE" id="PS00866">
    <property type="entry name" value="CPSASE_1"/>
    <property type="match status" value="1"/>
</dbReference>
<dbReference type="PROSITE" id="PS50979">
    <property type="entry name" value="BC"/>
    <property type="match status" value="1"/>
</dbReference>
<dbReference type="Pfam" id="PF00289">
    <property type="entry name" value="Biotin_carb_N"/>
    <property type="match status" value="1"/>
</dbReference>
<dbReference type="AlphaFoldDB" id="K0R5L8"/>
<dbReference type="EMBL" id="AGNL01045697">
    <property type="protein sequence ID" value="EJK48573.1"/>
    <property type="molecule type" value="Genomic_DNA"/>
</dbReference>
<dbReference type="Gene3D" id="3.40.50.20">
    <property type="match status" value="1"/>
</dbReference>
<gene>
    <name evidence="7" type="ORF">THAOC_32621</name>
</gene>
<keyword evidence="1" id="KW-0436">Ligase</keyword>
<dbReference type="Gene3D" id="3.30.470.20">
    <property type="entry name" value="ATP-grasp fold, B domain"/>
    <property type="match status" value="1"/>
</dbReference>
<dbReference type="InterPro" id="IPR011764">
    <property type="entry name" value="Biotin_carboxylation_dom"/>
</dbReference>
<dbReference type="Proteomes" id="UP000266841">
    <property type="component" value="Unassembled WGS sequence"/>
</dbReference>
<dbReference type="InterPro" id="IPR016185">
    <property type="entry name" value="PreATP-grasp_dom_sf"/>
</dbReference>
<evidence type="ECO:0000259" key="6">
    <source>
        <dbReference type="PROSITE" id="PS50979"/>
    </source>
</evidence>
<keyword evidence="3" id="KW-0067">ATP-binding</keyword>
<evidence type="ECO:0000256" key="5">
    <source>
        <dbReference type="SAM" id="MobiDB-lite"/>
    </source>
</evidence>
<feature type="non-terminal residue" evidence="7">
    <location>
        <position position="1"/>
    </location>
</feature>
<evidence type="ECO:0000313" key="7">
    <source>
        <dbReference type="EMBL" id="EJK48573.1"/>
    </source>
</evidence>
<dbReference type="GO" id="GO:0005739">
    <property type="term" value="C:mitochondrion"/>
    <property type="evidence" value="ECO:0007669"/>
    <property type="project" value="TreeGrafter"/>
</dbReference>
<evidence type="ECO:0000256" key="2">
    <source>
        <dbReference type="ARBA" id="ARBA00022741"/>
    </source>
</evidence>